<evidence type="ECO:0000313" key="9">
    <source>
        <dbReference type="EMBL" id="GGG81301.1"/>
    </source>
</evidence>
<comment type="subcellular location">
    <subcellularLocation>
        <location evidence="1">Cell membrane</location>
        <topology evidence="1">Multi-pass membrane protein</topology>
    </subcellularLocation>
</comment>
<keyword evidence="2" id="KW-1003">Cell membrane</keyword>
<evidence type="ECO:0000256" key="5">
    <source>
        <dbReference type="ARBA" id="ARBA00023136"/>
    </source>
</evidence>
<dbReference type="InterPro" id="IPR025857">
    <property type="entry name" value="MacB_PCD"/>
</dbReference>
<organism evidence="9 10">
    <name type="scientific">Parapedobacter pyrenivorans</name>
    <dbReference type="NCBI Taxonomy" id="1305674"/>
    <lineage>
        <taxon>Bacteria</taxon>
        <taxon>Pseudomonadati</taxon>
        <taxon>Bacteroidota</taxon>
        <taxon>Sphingobacteriia</taxon>
        <taxon>Sphingobacteriales</taxon>
        <taxon>Sphingobacteriaceae</taxon>
        <taxon>Parapedobacter</taxon>
    </lineage>
</organism>
<dbReference type="EMBL" id="BMER01000001">
    <property type="protein sequence ID" value="GGG81301.1"/>
    <property type="molecule type" value="Genomic_DNA"/>
</dbReference>
<dbReference type="InterPro" id="IPR003838">
    <property type="entry name" value="ABC3_permease_C"/>
</dbReference>
<accession>A0A917HJN3</accession>
<evidence type="ECO:0000256" key="3">
    <source>
        <dbReference type="ARBA" id="ARBA00022692"/>
    </source>
</evidence>
<feature type="transmembrane region" description="Helical" evidence="6">
    <location>
        <begin position="21"/>
        <end position="42"/>
    </location>
</feature>
<feature type="transmembrane region" description="Helical" evidence="6">
    <location>
        <begin position="713"/>
        <end position="735"/>
    </location>
</feature>
<feature type="domain" description="ABC3 transporter permease C-terminal" evidence="7">
    <location>
        <begin position="671"/>
        <end position="785"/>
    </location>
</feature>
<dbReference type="GO" id="GO:0022857">
    <property type="term" value="F:transmembrane transporter activity"/>
    <property type="evidence" value="ECO:0007669"/>
    <property type="project" value="TreeGrafter"/>
</dbReference>
<dbReference type="PANTHER" id="PTHR30572:SF18">
    <property type="entry name" value="ABC-TYPE MACROLIDE FAMILY EXPORT SYSTEM PERMEASE COMPONENT 2"/>
    <property type="match status" value="1"/>
</dbReference>
<proteinExistence type="predicted"/>
<feature type="transmembrane region" description="Helical" evidence="6">
    <location>
        <begin position="330"/>
        <end position="359"/>
    </location>
</feature>
<dbReference type="Pfam" id="PF02687">
    <property type="entry name" value="FtsX"/>
    <property type="match status" value="2"/>
</dbReference>
<reference evidence="9" key="1">
    <citation type="journal article" date="2014" name="Int. J. Syst. Evol. Microbiol.">
        <title>Complete genome sequence of Corynebacterium casei LMG S-19264T (=DSM 44701T), isolated from a smear-ripened cheese.</title>
        <authorList>
            <consortium name="US DOE Joint Genome Institute (JGI-PGF)"/>
            <person name="Walter F."/>
            <person name="Albersmeier A."/>
            <person name="Kalinowski J."/>
            <person name="Ruckert C."/>
        </authorList>
    </citation>
    <scope>NUCLEOTIDE SEQUENCE</scope>
    <source>
        <strain evidence="9">CGMCC 1.12195</strain>
    </source>
</reference>
<dbReference type="GO" id="GO:0005886">
    <property type="term" value="C:plasma membrane"/>
    <property type="evidence" value="ECO:0007669"/>
    <property type="project" value="UniProtKB-SubCell"/>
</dbReference>
<dbReference type="PANTHER" id="PTHR30572">
    <property type="entry name" value="MEMBRANE COMPONENT OF TRANSPORTER-RELATED"/>
    <property type="match status" value="1"/>
</dbReference>
<gene>
    <name evidence="9" type="ORF">GCM10007415_12410</name>
</gene>
<comment type="caution">
    <text evidence="9">The sequence shown here is derived from an EMBL/GenBank/DDBJ whole genome shotgun (WGS) entry which is preliminary data.</text>
</comment>
<dbReference type="AlphaFoldDB" id="A0A917HJN3"/>
<feature type="transmembrane region" description="Helical" evidence="6">
    <location>
        <begin position="669"/>
        <end position="692"/>
    </location>
</feature>
<reference evidence="9" key="2">
    <citation type="submission" date="2020-09" db="EMBL/GenBank/DDBJ databases">
        <authorList>
            <person name="Sun Q."/>
            <person name="Zhou Y."/>
        </authorList>
    </citation>
    <scope>NUCLEOTIDE SEQUENCE</scope>
    <source>
        <strain evidence="9">CGMCC 1.12195</strain>
    </source>
</reference>
<feature type="transmembrane region" description="Helical" evidence="6">
    <location>
        <begin position="288"/>
        <end position="309"/>
    </location>
</feature>
<evidence type="ECO:0000256" key="4">
    <source>
        <dbReference type="ARBA" id="ARBA00022989"/>
    </source>
</evidence>
<dbReference type="Pfam" id="PF12704">
    <property type="entry name" value="MacB_PCD"/>
    <property type="match status" value="2"/>
</dbReference>
<evidence type="ECO:0000313" key="10">
    <source>
        <dbReference type="Proteomes" id="UP000660862"/>
    </source>
</evidence>
<sequence>MLKNYIKTAFRTLVKNKSYSTINIAGLAVSLSAAILILLWVWDELSFDRMHSKADRIYQVSTTFDASSDNVWPVGPPPLALFGKAEIPGIEEACRFSNSEAAITKINDDRKFTESGQYVDPSFFKIFDFSLLEGSQQTPFPDNSSIILTKTLAKKYFGDKEAIGQMVLVTVDPAAADSKRNFRVTGIVDDFPLNSSIEADFLLPFDLLNENREGDGLNAEWGNFGYRTFFLLQKGTNPKATEKQLADLHRKNNDAEIFKTLVYYLQPLENLHLYNGKGEERGMQQVRIFTLVAGIILLIACINYVNLVTARSTRRSKEVSVRKVVGANRLHLFWQFITESVVVFVIAMALAIGLTYAAMPLYNGLSGKEMTFSLLDTRVWLLFGCTLFAVVLLAGVYPALLLSTFKPVQALKGILPGIGKNNGFRKALVVVQFSCSVVLIIATIIISRQLEYIRKKELGYDKENVFLFAQRNFIGRFDAIRAELESQPGIKGITAASSDISNIGSGTGDIEWEGKPSSMANFMVNQMAVDHQFLEVMDIPLTAGQGFSGMPSDTSYIVLNETAVKQMGLEDPVGMAITFRNSPRTIIGVAKDFHFNDLKKAIGPCVLFAEASMPLGGMYVKTTGNDAAQAIAAVDKLWKQYNSEFEFDYQFMDESFDKLYKGDIQAGKLFNVFAGITILISSLGLFGLVTFTAETKFKEIGIRKTLGASISNIILLISKDFLQLVGISFLIAFPVGWWMMNKWLANYVYRTGMEWWVFVIAGFTAFAIAAITVCGKSLKAAKGNPIKAIRTE</sequence>
<feature type="domain" description="ABC3 transporter permease C-terminal" evidence="7">
    <location>
        <begin position="291"/>
        <end position="405"/>
    </location>
</feature>
<name>A0A917HJN3_9SPHI</name>
<feature type="transmembrane region" description="Helical" evidence="6">
    <location>
        <begin position="755"/>
        <end position="774"/>
    </location>
</feature>
<keyword evidence="4 6" id="KW-1133">Transmembrane helix</keyword>
<feature type="transmembrane region" description="Helical" evidence="6">
    <location>
        <begin position="379"/>
        <end position="402"/>
    </location>
</feature>
<keyword evidence="5 6" id="KW-0472">Membrane</keyword>
<feature type="domain" description="MacB-like periplasmic core" evidence="8">
    <location>
        <begin position="20"/>
        <end position="247"/>
    </location>
</feature>
<dbReference type="InterPro" id="IPR050250">
    <property type="entry name" value="Macrolide_Exporter_MacB"/>
</dbReference>
<dbReference type="Proteomes" id="UP000660862">
    <property type="component" value="Unassembled WGS sequence"/>
</dbReference>
<evidence type="ECO:0000259" key="8">
    <source>
        <dbReference type="Pfam" id="PF12704"/>
    </source>
</evidence>
<feature type="domain" description="MacB-like periplasmic core" evidence="8">
    <location>
        <begin position="439"/>
        <end position="635"/>
    </location>
</feature>
<feature type="transmembrane region" description="Helical" evidence="6">
    <location>
        <begin position="423"/>
        <end position="446"/>
    </location>
</feature>
<evidence type="ECO:0000256" key="1">
    <source>
        <dbReference type="ARBA" id="ARBA00004651"/>
    </source>
</evidence>
<keyword evidence="10" id="KW-1185">Reference proteome</keyword>
<dbReference type="RefSeq" id="WP_188505025.1">
    <property type="nucleotide sequence ID" value="NZ_BMER01000001.1"/>
</dbReference>
<keyword evidence="3 6" id="KW-0812">Transmembrane</keyword>
<evidence type="ECO:0000259" key="7">
    <source>
        <dbReference type="Pfam" id="PF02687"/>
    </source>
</evidence>
<protein>
    <submittedName>
        <fullName evidence="9">ABC transporter permease</fullName>
    </submittedName>
</protein>
<evidence type="ECO:0000256" key="6">
    <source>
        <dbReference type="SAM" id="Phobius"/>
    </source>
</evidence>
<evidence type="ECO:0000256" key="2">
    <source>
        <dbReference type="ARBA" id="ARBA00022475"/>
    </source>
</evidence>